<dbReference type="RefSeq" id="WP_344555882.1">
    <property type="nucleotide sequence ID" value="NZ_BAAANS010000044.1"/>
</dbReference>
<name>A0ABN2XI80_9ACTN</name>
<evidence type="ECO:0000313" key="1">
    <source>
        <dbReference type="EMBL" id="GAA2112863.1"/>
    </source>
</evidence>
<evidence type="ECO:0000313" key="2">
    <source>
        <dbReference type="Proteomes" id="UP001500897"/>
    </source>
</evidence>
<reference evidence="2" key="1">
    <citation type="journal article" date="2019" name="Int. J. Syst. Evol. Microbiol.">
        <title>The Global Catalogue of Microorganisms (GCM) 10K type strain sequencing project: providing services to taxonomists for standard genome sequencing and annotation.</title>
        <authorList>
            <consortium name="The Broad Institute Genomics Platform"/>
            <consortium name="The Broad Institute Genome Sequencing Center for Infectious Disease"/>
            <person name="Wu L."/>
            <person name="Ma J."/>
        </authorList>
    </citation>
    <scope>NUCLEOTIDE SEQUENCE [LARGE SCALE GENOMIC DNA]</scope>
    <source>
        <strain evidence="2">JCM 14559</strain>
    </source>
</reference>
<organism evidence="1 2">
    <name type="scientific">Kitasatospora saccharophila</name>
    <dbReference type="NCBI Taxonomy" id="407973"/>
    <lineage>
        <taxon>Bacteria</taxon>
        <taxon>Bacillati</taxon>
        <taxon>Actinomycetota</taxon>
        <taxon>Actinomycetes</taxon>
        <taxon>Kitasatosporales</taxon>
        <taxon>Streptomycetaceae</taxon>
        <taxon>Kitasatospora</taxon>
    </lineage>
</organism>
<comment type="caution">
    <text evidence="1">The sequence shown here is derived from an EMBL/GenBank/DDBJ whole genome shotgun (WGS) entry which is preliminary data.</text>
</comment>
<keyword evidence="2" id="KW-1185">Reference proteome</keyword>
<accession>A0ABN2XI80</accession>
<proteinExistence type="predicted"/>
<protein>
    <submittedName>
        <fullName evidence="1">Uncharacterized protein</fullName>
    </submittedName>
</protein>
<dbReference type="EMBL" id="BAAANS010000044">
    <property type="protein sequence ID" value="GAA2112863.1"/>
    <property type="molecule type" value="Genomic_DNA"/>
</dbReference>
<gene>
    <name evidence="1" type="ORF">GCM10009759_56050</name>
</gene>
<sequence>MNVPTDRPRRVGPLARRLAYRARTVSWTALSTLCAFLGPAAVAVPGAVAVAETGPVPGTADG</sequence>
<dbReference type="Proteomes" id="UP001500897">
    <property type="component" value="Unassembled WGS sequence"/>
</dbReference>